<accession>A0ABS6VY48</accession>
<keyword evidence="3" id="KW-1185">Reference proteome</keyword>
<protein>
    <submittedName>
        <fullName evidence="2">YaiO family outer membrane beta-barrel protein</fullName>
    </submittedName>
</protein>
<evidence type="ECO:0000313" key="2">
    <source>
        <dbReference type="EMBL" id="MBW2960500.1"/>
    </source>
</evidence>
<evidence type="ECO:0000259" key="1">
    <source>
        <dbReference type="Pfam" id="PF19413"/>
    </source>
</evidence>
<organism evidence="2 3">
    <name type="scientific">Mesonia aestuariivivens</name>
    <dbReference type="NCBI Taxonomy" id="2796128"/>
    <lineage>
        <taxon>Bacteria</taxon>
        <taxon>Pseudomonadati</taxon>
        <taxon>Bacteroidota</taxon>
        <taxon>Flavobacteriia</taxon>
        <taxon>Flavobacteriales</taxon>
        <taxon>Flavobacteriaceae</taxon>
        <taxon>Mesonia</taxon>
    </lineage>
</organism>
<reference evidence="2 3" key="1">
    <citation type="submission" date="2021-07" db="EMBL/GenBank/DDBJ databases">
        <title>Mesonia aestuariivivens sp. nov., isolated from a tidal flat.</title>
        <authorList>
            <person name="Kim Y.-O."/>
            <person name="Yoon J.-H."/>
        </authorList>
    </citation>
    <scope>NUCLEOTIDE SEQUENCE [LARGE SCALE GENOMIC DNA]</scope>
    <source>
        <strain evidence="2 3">JHPTF-M18</strain>
    </source>
</reference>
<dbReference type="InterPro" id="IPR030887">
    <property type="entry name" value="Beta-barrel_YaiO"/>
</dbReference>
<dbReference type="Pfam" id="PF19413">
    <property type="entry name" value="YaiO"/>
    <property type="match status" value="1"/>
</dbReference>
<sequence>MRNFLIVCFLLFISNFYKVYSQQVDVDSLLIKTIEEVNHSNFETAKKQARRGLKIAPDYVDFKLFLGRAHQLTTQLDSARHYYQQVIAQAPNYKDAYNYWYSLEMKEKAYQATDSVLTLAIKEFPEEVSFYQKKIEVIPYVLNAQEQLRFLELARKKFPENSEISQNYYLLASKLKTDRLGALYTYTTIDREGQGPWHLSTFQYVRERTWGSLVANINYNHRRSNGELLIDGLQFDLQSYFFTSKSDYSFLALAYSDHVIFPKLQARYSFFHNFNKGWEAELGARYTQTRSEDFYALVIGGSKYFGSFWLNLRSFSTYQDHSFYPVFAFRTRYYTNSRFDYWEASLGYGTSPDNTIVQNQIGERVSLESYNVGAAYQHLYLKKYLVGAKIYYNNLEFSQNKRQHEYSFFVQMSYLF</sequence>
<proteinExistence type="predicted"/>
<gene>
    <name evidence="2" type="ORF">KW502_01630</name>
</gene>
<dbReference type="Proteomes" id="UP000719267">
    <property type="component" value="Unassembled WGS sequence"/>
</dbReference>
<comment type="caution">
    <text evidence="2">The sequence shown here is derived from an EMBL/GenBank/DDBJ whole genome shotgun (WGS) entry which is preliminary data.</text>
</comment>
<evidence type="ECO:0000313" key="3">
    <source>
        <dbReference type="Proteomes" id="UP000719267"/>
    </source>
</evidence>
<name>A0ABS6VY48_9FLAO</name>
<dbReference type="RefSeq" id="WP_219038782.1">
    <property type="nucleotide sequence ID" value="NZ_JAHWDF010000001.1"/>
</dbReference>
<feature type="domain" description="YaiO beta-barrel" evidence="1">
    <location>
        <begin position="179"/>
        <end position="354"/>
    </location>
</feature>
<dbReference type="NCBIfam" id="TIGR04390">
    <property type="entry name" value="OMP_YaiO_dom"/>
    <property type="match status" value="1"/>
</dbReference>
<dbReference type="EMBL" id="JAHWDF010000001">
    <property type="protein sequence ID" value="MBW2960500.1"/>
    <property type="molecule type" value="Genomic_DNA"/>
</dbReference>